<dbReference type="InterPro" id="IPR028098">
    <property type="entry name" value="Glyco_trans_4-like_N"/>
</dbReference>
<dbReference type="Pfam" id="PF13439">
    <property type="entry name" value="Glyco_transf_4"/>
    <property type="match status" value="1"/>
</dbReference>
<proteinExistence type="predicted"/>
<dbReference type="AlphaFoldDB" id="A0A857KFM1"/>
<dbReference type="InterPro" id="IPR001296">
    <property type="entry name" value="Glyco_trans_1"/>
</dbReference>
<dbReference type="CDD" id="cd03801">
    <property type="entry name" value="GT4_PimA-like"/>
    <property type="match status" value="1"/>
</dbReference>
<evidence type="ECO:0000313" key="3">
    <source>
        <dbReference type="EMBL" id="QHN38477.1"/>
    </source>
</evidence>
<organism evidence="3">
    <name type="scientific">Gordonia amarae</name>
    <dbReference type="NCBI Taxonomy" id="36821"/>
    <lineage>
        <taxon>Bacteria</taxon>
        <taxon>Bacillati</taxon>
        <taxon>Actinomycetota</taxon>
        <taxon>Actinomycetes</taxon>
        <taxon>Mycobacteriales</taxon>
        <taxon>Gordoniaceae</taxon>
        <taxon>Gordonia</taxon>
    </lineage>
</organism>
<feature type="domain" description="Glycosyl transferase family 1" evidence="1">
    <location>
        <begin position="167"/>
        <end position="325"/>
    </location>
</feature>
<gene>
    <name evidence="3" type="ORF">GII30_04155</name>
</gene>
<dbReference type="Pfam" id="PF00534">
    <property type="entry name" value="Glycos_transf_1"/>
    <property type="match status" value="1"/>
</dbReference>
<feature type="domain" description="Glycosyltransferase subfamily 4-like N-terminal" evidence="2">
    <location>
        <begin position="12"/>
        <end position="160"/>
    </location>
</feature>
<dbReference type="PANTHER" id="PTHR12526:SF630">
    <property type="entry name" value="GLYCOSYLTRANSFERASE"/>
    <property type="match status" value="1"/>
</dbReference>
<accession>A0A857KFM1</accession>
<evidence type="ECO:0000259" key="2">
    <source>
        <dbReference type="Pfam" id="PF13439"/>
    </source>
</evidence>
<dbReference type="EMBL" id="CP045810">
    <property type="protein sequence ID" value="QHN38477.1"/>
    <property type="molecule type" value="Genomic_DNA"/>
</dbReference>
<dbReference type="SUPFAM" id="SSF53756">
    <property type="entry name" value="UDP-Glycosyltransferase/glycogen phosphorylase"/>
    <property type="match status" value="1"/>
</dbReference>
<evidence type="ECO:0000259" key="1">
    <source>
        <dbReference type="Pfam" id="PF00534"/>
    </source>
</evidence>
<reference evidence="3" key="1">
    <citation type="journal article" date="2021" name="Nat. Microbiol.">
        <title>Cocultivation of an ultrasmall environmental parasitic bacterium with lytic ability against bacteria associated with wastewater foams.</title>
        <authorList>
            <person name="Batinovic S."/>
            <person name="Rose J.J.A."/>
            <person name="Ratcliffe J."/>
            <person name="Seviour R.J."/>
            <person name="Petrovski S."/>
        </authorList>
    </citation>
    <scope>NUCLEOTIDE SEQUENCE</scope>
    <source>
        <strain evidence="3">CON44</strain>
    </source>
</reference>
<dbReference type="GO" id="GO:0016757">
    <property type="term" value="F:glycosyltransferase activity"/>
    <property type="evidence" value="ECO:0007669"/>
    <property type="project" value="InterPro"/>
</dbReference>
<sequence length="360" mass="37988">MRVLHVIAEMGVGGAESLVAEMATLGTGYDWTSAVASAGGVRADELRAAGVRCYDVPLVSRSVGGLLAARRAVAAAATDFDAEVIVAHNISATIVARAARPRLPVLSVFHGVAATDYRAAAAVLSAAPTRAVAVADAIAGRLRDHGLRRVPLTVIRNAVATPELPGRERARATLGLDPDQPVALCLARLEPQKRHDVLLRAWAAQDPGAVLLIAGDGSLRGELETRATGLGDRVRFLGNRDDVPTLLAATDLTVLTSDWEGLPMAILESMAVGVPLVASDVDGLREVLGKGGGTLVEPGDHEAFATAIAHALSSERWREEQSAAALRRIREDYSPAAMMTRYDTEIRGMIRARGSLRCRK</sequence>
<dbReference type="RefSeq" id="WP_005188217.1">
    <property type="nucleotide sequence ID" value="NZ_CP045804.1"/>
</dbReference>
<name>A0A857KFM1_9ACTN</name>
<protein>
    <submittedName>
        <fullName evidence="3">Glycosyltransferase</fullName>
    </submittedName>
</protein>
<dbReference type="PANTHER" id="PTHR12526">
    <property type="entry name" value="GLYCOSYLTRANSFERASE"/>
    <property type="match status" value="1"/>
</dbReference>
<dbReference type="Gene3D" id="3.40.50.2000">
    <property type="entry name" value="Glycogen Phosphorylase B"/>
    <property type="match status" value="2"/>
</dbReference>